<reference evidence="1 2" key="4">
    <citation type="journal article" date="1996" name="Virology">
        <title>Analysis of 76 kb of the chlorella virus PBCV-1 330-kb genome: map positions 182 to 258.</title>
        <authorList>
            <person name="Kutish G.F."/>
            <person name="Li Y."/>
            <person name="Lu Z."/>
            <person name="Furuta M."/>
            <person name="Rock D.L."/>
            <person name="Van Etten J.L."/>
        </authorList>
    </citation>
    <scope>NUCLEOTIDE SEQUENCE [LARGE SCALE GENOMIC DNA]</scope>
</reference>
<reference evidence="1 2" key="8">
    <citation type="journal article" date="2010" name="J. Virol.">
        <title>Microarray analysis of Paramecium bursaria chlorella virus 1 transcription.</title>
        <authorList>
            <person name="Yanai-Balser G.M."/>
            <person name="Duncan G.A."/>
            <person name="Eudy J.D."/>
            <person name="Wang D."/>
            <person name="Li X."/>
            <person name="Agarkova I.V."/>
            <person name="Dunigan D.D."/>
            <person name="Van Etten J.L."/>
        </authorList>
    </citation>
    <scope>NUCLEOTIDE SEQUENCE [LARGE SCALE GENOMIC DNA]</scope>
</reference>
<reference evidence="1 2" key="1">
    <citation type="journal article" date="1995" name="Virology">
        <title>Analysis of 45 kb of DNA located at the left end of the chlorella virus PBCV-1 genome.</title>
        <authorList>
            <person name="Lu Z."/>
            <person name="Li Y."/>
            <person name="Zhang Y."/>
            <person name="Kutish G.F."/>
            <person name="Rock D.L."/>
            <person name="Van Etten J.L."/>
        </authorList>
    </citation>
    <scope>NUCLEOTIDE SEQUENCE [LARGE SCALE GENOMIC DNA]</scope>
</reference>
<organism evidence="1 2">
    <name type="scientific">Paramecium bursaria Chlorella virus 1</name>
    <name type="common">PBCV-1</name>
    <dbReference type="NCBI Taxonomy" id="10506"/>
    <lineage>
        <taxon>Viruses</taxon>
        <taxon>Varidnaviria</taxon>
        <taxon>Bamfordvirae</taxon>
        <taxon>Nucleocytoviricota</taxon>
        <taxon>Megaviricetes</taxon>
        <taxon>Algavirales</taxon>
        <taxon>Phycodnaviridae</taxon>
        <taxon>Chlorovirus</taxon>
        <taxon>Chlorovirus vanettense</taxon>
    </lineage>
</organism>
<dbReference type="PIR" id="T17726">
    <property type="entry name" value="T17726"/>
</dbReference>
<evidence type="ECO:0000313" key="1">
    <source>
        <dbReference type="EMBL" id="AAC96603.1"/>
    </source>
</evidence>
<name>Q84555_PBCV1</name>
<sequence>MSHRFATGIDTCKFNRKIFDHFLTYELNVSVVLAKEILFESLDRMRTGSDREQTIFTIHICTISHIINEMPDAKHIVTSISVY</sequence>
<gene>
    <name evidence="1" type="primary">a235R</name>
</gene>
<accession>Q84555</accession>
<dbReference type="KEGG" id="vg:918023"/>
<reference evidence="1 2" key="6">
    <citation type="journal article" date="1999" name="Virology">
        <title>Chlorella virus PBCV-1 encodes a functional homospermidine synthase.</title>
        <authorList>
            <person name="Kaiser A."/>
            <person name="Vollmert M."/>
            <person name="Tholl D."/>
            <person name="Graves M.V."/>
            <person name="Gurnon J.R."/>
            <person name="Xing W."/>
            <person name="Lisec A.D."/>
            <person name="Nickerson K.W."/>
            <person name="Van Etten J.L."/>
        </authorList>
    </citation>
    <scope>NUCLEOTIDE SEQUENCE [LARGE SCALE GENOMIC DNA]</scope>
</reference>
<protein>
    <submittedName>
        <fullName evidence="1">Uncharacterized protein</fullName>
    </submittedName>
</protein>
<dbReference type="RefSeq" id="NP_048583.1">
    <property type="nucleotide sequence ID" value="NC_000852.5"/>
</dbReference>
<reference evidence="1 2" key="7">
    <citation type="journal article" date="2000" name="Virology">
        <title>Characterization of a beta-1,3-glucanase encoded by chlorella virus PBCV-1.</title>
        <authorList>
            <person name="Sun L."/>
            <person name="Gurnon J.R."/>
            <person name="Adams B.J."/>
            <person name="Graves M.V."/>
            <person name="Van Etten J.L."/>
        </authorList>
    </citation>
    <scope>NUCLEOTIDE SEQUENCE [LARGE SCALE GENOMIC DNA]</scope>
</reference>
<reference evidence="1 2" key="3">
    <citation type="journal article" date="1996" name="Virology">
        <title>Analysis of 94 kb of the chlorella virus PBCV-1 330-kb genome: map positions 88 to 182.</title>
        <authorList>
            <person name="Lu Z."/>
            <person name="Li Y."/>
            <person name="Que Q."/>
            <person name="Kutish G.F."/>
            <person name="Rock D.L."/>
            <person name="Van Etten J.L."/>
        </authorList>
    </citation>
    <scope>NUCLEOTIDE SEQUENCE [LARGE SCALE GENOMIC DNA]</scope>
</reference>
<dbReference type="OrthoDB" id="39678at10239"/>
<organismHost>
    <name type="scientific">Chlorella</name>
    <dbReference type="NCBI Taxonomy" id="3071"/>
</organismHost>
<proteinExistence type="predicted"/>
<keyword evidence="2" id="KW-1185">Reference proteome</keyword>
<dbReference type="EMBL" id="JF411744">
    <property type="protein sequence ID" value="AAC96603.1"/>
    <property type="molecule type" value="Genomic_DNA"/>
</dbReference>
<dbReference type="Proteomes" id="UP000000862">
    <property type="component" value="Segment"/>
</dbReference>
<reference evidence="1 2" key="5">
    <citation type="journal article" date="1997" name="Virology">
        <title>Analysis of 74 kb of DNA located at the right end of the 330-kb chlorella virus PBCV-1 genome.</title>
        <authorList>
            <person name="Li Y."/>
            <person name="Lu Z."/>
            <person name="Sun L."/>
            <person name="Ropp S."/>
            <person name="Kutish G.F."/>
            <person name="Rock D.L."/>
            <person name="Van Etten J.L."/>
        </authorList>
    </citation>
    <scope>NUCLEOTIDE SEQUENCE [LARGE SCALE GENOMIC DNA]</scope>
</reference>
<evidence type="ECO:0000313" key="2">
    <source>
        <dbReference type="Proteomes" id="UP000000862"/>
    </source>
</evidence>
<reference evidence="1 2" key="2">
    <citation type="journal article" date="1995" name="Virology">
        <title>Analysis of 43 kb of the Chlorella virus PBCV-1 330-kb genome: map positions 45 to 88.</title>
        <authorList>
            <person name="Li Y."/>
            <person name="Lu Z."/>
            <person name="Burbank D.E."/>
            <person name="Kutish G.F."/>
            <person name="Rock D.L."/>
            <person name="Van Etten J.L."/>
        </authorList>
    </citation>
    <scope>NUCLEOTIDE SEQUENCE [LARGE SCALE GENOMIC DNA]</scope>
</reference>
<dbReference type="GeneID" id="918023"/>